<reference evidence="1 2" key="1">
    <citation type="journal article" date="2014" name="World J. Microbiol. Biotechnol.">
        <title>Biodiversity and physiological characteristics of Antarctic and Arctic lichens-associated bacteria.</title>
        <authorList>
            <person name="Lee Y.M."/>
            <person name="Kim E.H."/>
            <person name="Lee H.K."/>
            <person name="Hong S.G."/>
        </authorList>
    </citation>
    <scope>NUCLEOTIDE SEQUENCE [LARGE SCALE GENOMIC DNA]</scope>
    <source>
        <strain evidence="1 2">PAMC 26569</strain>
        <plasmid evidence="1">unnamed2</plasmid>
    </source>
</reference>
<name>A0A6M8HYR4_9PROT</name>
<dbReference type="AlphaFoldDB" id="A0A6M8HYR4"/>
<dbReference type="RefSeq" id="WP_171837587.1">
    <property type="nucleotide sequence ID" value="NZ_CP053710.1"/>
</dbReference>
<dbReference type="EMBL" id="CP053710">
    <property type="protein sequence ID" value="QKE93396.1"/>
    <property type="molecule type" value="Genomic_DNA"/>
</dbReference>
<keyword evidence="2" id="KW-1185">Reference proteome</keyword>
<dbReference type="Proteomes" id="UP000500767">
    <property type="component" value="Plasmid unnamed2"/>
</dbReference>
<protein>
    <submittedName>
        <fullName evidence="1">Uncharacterized protein</fullName>
    </submittedName>
</protein>
<evidence type="ECO:0000313" key="2">
    <source>
        <dbReference type="Proteomes" id="UP000500767"/>
    </source>
</evidence>
<evidence type="ECO:0000313" key="1">
    <source>
        <dbReference type="EMBL" id="QKE93396.1"/>
    </source>
</evidence>
<proteinExistence type="predicted"/>
<gene>
    <name evidence="1" type="ORF">HN018_24710</name>
</gene>
<accession>A0A6M8HYR4</accession>
<dbReference type="KEGG" id="lck:HN018_24710"/>
<organism evidence="1 2">
    <name type="scientific">Lichenicola cladoniae</name>
    <dbReference type="NCBI Taxonomy" id="1484109"/>
    <lineage>
        <taxon>Bacteria</taxon>
        <taxon>Pseudomonadati</taxon>
        <taxon>Pseudomonadota</taxon>
        <taxon>Alphaproteobacteria</taxon>
        <taxon>Acetobacterales</taxon>
        <taxon>Acetobacteraceae</taxon>
        <taxon>Lichenicola</taxon>
    </lineage>
</organism>
<sequence length="205" mass="22596">MSTGLKQVLSDPPLRLPSTDWLHYRLSVGGPGDTVATFAASARDAGTIPWRLDPERLEEDLFHQLIAPPAPQKRSLSVEGARALARQLTEASVARHAAAVARVGISPACPFDLHALVPVPPEILLLGSDDPAAIAWLWANWGTTDALRHVDLEPAPLLRTPRPADTAELCFSFWSADWTPWQVFAVLRARWPTLRFEVRPTYDKS</sequence>
<keyword evidence="1" id="KW-0614">Plasmid</keyword>
<geneLocation type="plasmid" evidence="1 2">
    <name>unnamed2</name>
</geneLocation>